<evidence type="ECO:0000256" key="2">
    <source>
        <dbReference type="ARBA" id="ARBA00010058"/>
    </source>
</evidence>
<reference evidence="6" key="2">
    <citation type="submission" date="2025-08" db="UniProtKB">
        <authorList>
            <consortium name="Ensembl"/>
        </authorList>
    </citation>
    <scope>IDENTIFICATION</scope>
</reference>
<dbReference type="HOGENOM" id="CLU_123405_1_0_1"/>
<evidence type="ECO:0000256" key="3">
    <source>
        <dbReference type="ARBA" id="ARBA00022490"/>
    </source>
</evidence>
<reference evidence="6" key="3">
    <citation type="submission" date="2025-09" db="UniProtKB">
        <authorList>
            <consortium name="Ensembl"/>
        </authorList>
    </citation>
    <scope>IDENTIFICATION</scope>
</reference>
<dbReference type="FunCoup" id="H3A465">
    <property type="interactions" value="405"/>
</dbReference>
<dbReference type="AlphaFoldDB" id="H3A465"/>
<gene>
    <name evidence="6" type="primary">LOC102362556</name>
</gene>
<evidence type="ECO:0000313" key="6">
    <source>
        <dbReference type="Ensembl" id="ENSLACP00000004436.1"/>
    </source>
</evidence>
<dbReference type="CDD" id="cd00148">
    <property type="entry name" value="PROF"/>
    <property type="match status" value="1"/>
</dbReference>
<dbReference type="Gene3D" id="3.30.450.30">
    <property type="entry name" value="Dynein light chain 2a, cytoplasmic"/>
    <property type="match status" value="1"/>
</dbReference>
<dbReference type="InterPro" id="IPR048278">
    <property type="entry name" value="PFN"/>
</dbReference>
<dbReference type="GeneTree" id="ENSGT00940000153664"/>
<dbReference type="GO" id="GO:0003779">
    <property type="term" value="F:actin binding"/>
    <property type="evidence" value="ECO:0007669"/>
    <property type="project" value="UniProtKB-KW"/>
</dbReference>
<proteinExistence type="inferred from homology"/>
<dbReference type="SUPFAM" id="SSF55770">
    <property type="entry name" value="Profilin (actin-binding protein)"/>
    <property type="match status" value="1"/>
</dbReference>
<dbReference type="GO" id="GO:0005737">
    <property type="term" value="C:cytoplasm"/>
    <property type="evidence" value="ECO:0007669"/>
    <property type="project" value="TreeGrafter"/>
</dbReference>
<evidence type="ECO:0000256" key="5">
    <source>
        <dbReference type="RuleBase" id="RU003909"/>
    </source>
</evidence>
<dbReference type="InterPro" id="IPR036140">
    <property type="entry name" value="PFN_sf"/>
</dbReference>
<sequence length="133" mass="14900">MAHWKEYVNTILKDNTIADVAIVGLEDKKIWASKPEGVFLQIAPQEIDFILKEERKQVRENGIKIGGKKYSVIRDNLTIEKDATMDLRLMGGEGKSVCIAKTGKALLILMGQKGVHGGILNKKAFEVLRKEHQ</sequence>
<evidence type="ECO:0000313" key="7">
    <source>
        <dbReference type="Proteomes" id="UP000008672"/>
    </source>
</evidence>
<dbReference type="PANTHER" id="PTHR13936">
    <property type="entry name" value="PROFILIN"/>
    <property type="match status" value="1"/>
</dbReference>
<keyword evidence="4" id="KW-0206">Cytoskeleton</keyword>
<dbReference type="GO" id="GO:0032233">
    <property type="term" value="P:positive regulation of actin filament bundle assembly"/>
    <property type="evidence" value="ECO:0007669"/>
    <property type="project" value="TreeGrafter"/>
</dbReference>
<name>H3A465_LATCH</name>
<dbReference type="SMART" id="SM00392">
    <property type="entry name" value="PROF"/>
    <property type="match status" value="1"/>
</dbReference>
<dbReference type="GO" id="GO:0005856">
    <property type="term" value="C:cytoskeleton"/>
    <property type="evidence" value="ECO:0007669"/>
    <property type="project" value="UniProtKB-SubCell"/>
</dbReference>
<dbReference type="PRINTS" id="PR01639">
    <property type="entry name" value="PROFILINMAML"/>
</dbReference>
<dbReference type="Ensembl" id="ENSLACT00000004474.1">
    <property type="protein sequence ID" value="ENSLACP00000004436.1"/>
    <property type="gene ID" value="ENSLACG00000003945.1"/>
</dbReference>
<accession>H3A465</accession>
<dbReference type="Bgee" id="ENSLACG00000003945">
    <property type="expression patterns" value="Expressed in pectoral fin and 5 other cell types or tissues"/>
</dbReference>
<dbReference type="eggNOG" id="ENOG502S2A3">
    <property type="taxonomic scope" value="Eukaryota"/>
</dbReference>
<dbReference type="GO" id="GO:0030036">
    <property type="term" value="P:actin cytoskeleton organization"/>
    <property type="evidence" value="ECO:0007669"/>
    <property type="project" value="InterPro"/>
</dbReference>
<comment type="subcellular location">
    <subcellularLocation>
        <location evidence="1">Cytoplasm</location>
        <location evidence="1">Cytoskeleton</location>
    </subcellularLocation>
</comment>
<keyword evidence="7" id="KW-1185">Reference proteome</keyword>
<keyword evidence="5" id="KW-0009">Actin-binding</keyword>
<dbReference type="InterPro" id="IPR005454">
    <property type="entry name" value="Profilin1/2/3_vertebrate"/>
</dbReference>
<reference evidence="7" key="1">
    <citation type="submission" date="2011-08" db="EMBL/GenBank/DDBJ databases">
        <title>The draft genome of Latimeria chalumnae.</title>
        <authorList>
            <person name="Di Palma F."/>
            <person name="Alfoldi J."/>
            <person name="Johnson J."/>
            <person name="Berlin A."/>
            <person name="Gnerre S."/>
            <person name="Jaffe D."/>
            <person name="MacCallum I."/>
            <person name="Young S."/>
            <person name="Walker B.J."/>
            <person name="Lander E."/>
            <person name="Lindblad-Toh K."/>
        </authorList>
    </citation>
    <scope>NUCLEOTIDE SEQUENCE [LARGE SCALE GENOMIC DNA]</scope>
    <source>
        <strain evidence="7">Wild caught</strain>
    </source>
</reference>
<comment type="similarity">
    <text evidence="2 5">Belongs to the profilin family.</text>
</comment>
<dbReference type="InterPro" id="IPR005455">
    <property type="entry name" value="PFN_euk"/>
</dbReference>
<evidence type="ECO:0000256" key="1">
    <source>
        <dbReference type="ARBA" id="ARBA00004245"/>
    </source>
</evidence>
<keyword evidence="3" id="KW-0963">Cytoplasm</keyword>
<dbReference type="Pfam" id="PF00235">
    <property type="entry name" value="Profilin"/>
    <property type="match status" value="1"/>
</dbReference>
<dbReference type="OMA" id="VCVGHTP"/>
<dbReference type="GO" id="GO:0030833">
    <property type="term" value="P:regulation of actin filament polymerization"/>
    <property type="evidence" value="ECO:0007669"/>
    <property type="project" value="TreeGrafter"/>
</dbReference>
<organism evidence="6 7">
    <name type="scientific">Latimeria chalumnae</name>
    <name type="common">Coelacanth</name>
    <dbReference type="NCBI Taxonomy" id="7897"/>
    <lineage>
        <taxon>Eukaryota</taxon>
        <taxon>Metazoa</taxon>
        <taxon>Chordata</taxon>
        <taxon>Craniata</taxon>
        <taxon>Vertebrata</taxon>
        <taxon>Euteleostomi</taxon>
        <taxon>Coelacanthiformes</taxon>
        <taxon>Coelacanthidae</taxon>
        <taxon>Latimeria</taxon>
    </lineage>
</organism>
<dbReference type="PANTHER" id="PTHR13936:SF2">
    <property type="entry name" value="PROFILIN-3"/>
    <property type="match status" value="1"/>
</dbReference>
<dbReference type="EMBL" id="AFYH01214591">
    <property type="status" value="NOT_ANNOTATED_CDS"/>
    <property type="molecule type" value="Genomic_DNA"/>
</dbReference>
<dbReference type="InParanoid" id="H3A465"/>
<dbReference type="Proteomes" id="UP000008672">
    <property type="component" value="Unassembled WGS sequence"/>
</dbReference>
<dbReference type="STRING" id="7897.ENSLACP00000004436"/>
<protein>
    <recommendedName>
        <fullName evidence="5">Profilin</fullName>
    </recommendedName>
</protein>
<evidence type="ECO:0000256" key="4">
    <source>
        <dbReference type="ARBA" id="ARBA00023212"/>
    </source>
</evidence>